<evidence type="ECO:0000313" key="2">
    <source>
        <dbReference type="Proteomes" id="UP001221142"/>
    </source>
</evidence>
<evidence type="ECO:0000313" key="1">
    <source>
        <dbReference type="EMBL" id="KAJ7627350.1"/>
    </source>
</evidence>
<sequence length="114" mass="12293">MSIEYRVLTVHPDPNGVAELLTSIVDDIKDKYTVVYVGNVESIEDVKAAVEREKANVLFTASVWTAEEVEAINDNAKSVAPDVHMVNLPKGLAAKKGSDGVIAYIKENIPGLLA</sequence>
<accession>A0AAD7FM50</accession>
<dbReference type="AlphaFoldDB" id="A0AAD7FM50"/>
<dbReference type="Proteomes" id="UP001221142">
    <property type="component" value="Unassembled WGS sequence"/>
</dbReference>
<comment type="caution">
    <text evidence="1">The sequence shown here is derived from an EMBL/GenBank/DDBJ whole genome shotgun (WGS) entry which is preliminary data.</text>
</comment>
<gene>
    <name evidence="1" type="ORF">FB45DRAFT_749808</name>
</gene>
<organism evidence="1 2">
    <name type="scientific">Roridomyces roridus</name>
    <dbReference type="NCBI Taxonomy" id="1738132"/>
    <lineage>
        <taxon>Eukaryota</taxon>
        <taxon>Fungi</taxon>
        <taxon>Dikarya</taxon>
        <taxon>Basidiomycota</taxon>
        <taxon>Agaricomycotina</taxon>
        <taxon>Agaricomycetes</taxon>
        <taxon>Agaricomycetidae</taxon>
        <taxon>Agaricales</taxon>
        <taxon>Marasmiineae</taxon>
        <taxon>Mycenaceae</taxon>
        <taxon>Roridomyces</taxon>
    </lineage>
</organism>
<dbReference type="EMBL" id="JARKIF010000011">
    <property type="protein sequence ID" value="KAJ7627350.1"/>
    <property type="molecule type" value="Genomic_DNA"/>
</dbReference>
<reference evidence="1" key="1">
    <citation type="submission" date="2023-03" db="EMBL/GenBank/DDBJ databases">
        <title>Massive genome expansion in bonnet fungi (Mycena s.s.) driven by repeated elements and novel gene families across ecological guilds.</title>
        <authorList>
            <consortium name="Lawrence Berkeley National Laboratory"/>
            <person name="Harder C.B."/>
            <person name="Miyauchi S."/>
            <person name="Viragh M."/>
            <person name="Kuo A."/>
            <person name="Thoen E."/>
            <person name="Andreopoulos B."/>
            <person name="Lu D."/>
            <person name="Skrede I."/>
            <person name="Drula E."/>
            <person name="Henrissat B."/>
            <person name="Morin E."/>
            <person name="Kohler A."/>
            <person name="Barry K."/>
            <person name="LaButti K."/>
            <person name="Morin E."/>
            <person name="Salamov A."/>
            <person name="Lipzen A."/>
            <person name="Mereny Z."/>
            <person name="Hegedus B."/>
            <person name="Baldrian P."/>
            <person name="Stursova M."/>
            <person name="Weitz H."/>
            <person name="Taylor A."/>
            <person name="Grigoriev I.V."/>
            <person name="Nagy L.G."/>
            <person name="Martin F."/>
            <person name="Kauserud H."/>
        </authorList>
    </citation>
    <scope>NUCLEOTIDE SEQUENCE</scope>
    <source>
        <strain evidence="1">9284</strain>
    </source>
</reference>
<name>A0AAD7FM50_9AGAR</name>
<keyword evidence="2" id="KW-1185">Reference proteome</keyword>
<proteinExistence type="predicted"/>
<protein>
    <submittedName>
        <fullName evidence="1">Uncharacterized protein</fullName>
    </submittedName>
</protein>